<dbReference type="SMART" id="SM00822">
    <property type="entry name" value="PKS_KR"/>
    <property type="match status" value="1"/>
</dbReference>
<evidence type="ECO:0000259" key="4">
    <source>
        <dbReference type="SMART" id="SM00822"/>
    </source>
</evidence>
<dbReference type="Pfam" id="PF00106">
    <property type="entry name" value="adh_short"/>
    <property type="match status" value="1"/>
</dbReference>
<dbReference type="SUPFAM" id="SSF51735">
    <property type="entry name" value="NAD(P)-binding Rossmann-fold domains"/>
    <property type="match status" value="1"/>
</dbReference>
<evidence type="ECO:0000256" key="1">
    <source>
        <dbReference type="ARBA" id="ARBA00006484"/>
    </source>
</evidence>
<organism evidence="5 6">
    <name type="scientific">Enteractinococcus fodinae</name>
    <dbReference type="NCBI Taxonomy" id="684663"/>
    <lineage>
        <taxon>Bacteria</taxon>
        <taxon>Bacillati</taxon>
        <taxon>Actinomycetota</taxon>
        <taxon>Actinomycetes</taxon>
        <taxon>Micrococcales</taxon>
        <taxon>Micrococcaceae</taxon>
    </lineage>
</organism>
<dbReference type="InterPro" id="IPR020904">
    <property type="entry name" value="Sc_DH/Rdtase_CS"/>
</dbReference>
<dbReference type="PROSITE" id="PS00061">
    <property type="entry name" value="ADH_SHORT"/>
    <property type="match status" value="1"/>
</dbReference>
<feature type="domain" description="Ketoreductase" evidence="4">
    <location>
        <begin position="6"/>
        <end position="196"/>
    </location>
</feature>
<evidence type="ECO:0000313" key="5">
    <source>
        <dbReference type="EMBL" id="MDR7348233.1"/>
    </source>
</evidence>
<dbReference type="Gene3D" id="3.40.50.720">
    <property type="entry name" value="NAD(P)-binding Rossmann-like Domain"/>
    <property type="match status" value="1"/>
</dbReference>
<dbReference type="PANTHER" id="PTHR43658:SF8">
    <property type="entry name" value="17-BETA-HYDROXYSTEROID DEHYDROGENASE 14-RELATED"/>
    <property type="match status" value="1"/>
</dbReference>
<proteinExistence type="inferred from homology"/>
<dbReference type="PANTHER" id="PTHR43658">
    <property type="entry name" value="SHORT-CHAIN DEHYDROGENASE/REDUCTASE"/>
    <property type="match status" value="1"/>
</dbReference>
<protein>
    <submittedName>
        <fullName evidence="5">NAD(P)-dependent dehydrogenase (Short-subunit alcohol dehydrogenase family)</fullName>
    </submittedName>
</protein>
<evidence type="ECO:0000256" key="3">
    <source>
        <dbReference type="RuleBase" id="RU000363"/>
    </source>
</evidence>
<dbReference type="InterPro" id="IPR002347">
    <property type="entry name" value="SDR_fam"/>
</dbReference>
<keyword evidence="6" id="KW-1185">Reference proteome</keyword>
<dbReference type="PRINTS" id="PR00080">
    <property type="entry name" value="SDRFAMILY"/>
</dbReference>
<sequence length="254" mass="26452">MDIRGHVALVTGGASGIGLATVQRLVSEGAKKVVVADLNPPKDEVAAELGDAIQFVETNVTNEEQVAAAMDAATELGDLRAVVHCAGIGGPMRLVQKDGSPGDLEHLKRIIDVNLVGTMVVASQAGARMAKNEELDGERGVIIFTASVAAYEGQIGQAAYAASKGGVVSLTLCAARDFASKKIRVVTIAPGTVDTPLLANASDEVRESLAQMVPHPARLGRPDEFAHLALSIIENAMINGETIRMDGAIRMAPR</sequence>
<accession>A0ABU2B3P6</accession>
<comment type="similarity">
    <text evidence="1 3">Belongs to the short-chain dehydrogenases/reductases (SDR) family.</text>
</comment>
<dbReference type="InterPro" id="IPR036291">
    <property type="entry name" value="NAD(P)-bd_dom_sf"/>
</dbReference>
<dbReference type="InterPro" id="IPR057326">
    <property type="entry name" value="KR_dom"/>
</dbReference>
<name>A0ABU2B3P6_9MICC</name>
<gene>
    <name evidence="5" type="ORF">J2S62_002490</name>
</gene>
<dbReference type="RefSeq" id="WP_310175219.1">
    <property type="nucleotide sequence ID" value="NZ_BAABHE010000002.1"/>
</dbReference>
<evidence type="ECO:0000256" key="2">
    <source>
        <dbReference type="ARBA" id="ARBA00023002"/>
    </source>
</evidence>
<dbReference type="Proteomes" id="UP001183794">
    <property type="component" value="Unassembled WGS sequence"/>
</dbReference>
<dbReference type="EMBL" id="JAVDYJ010000001">
    <property type="protein sequence ID" value="MDR7348233.1"/>
    <property type="molecule type" value="Genomic_DNA"/>
</dbReference>
<comment type="caution">
    <text evidence="5">The sequence shown here is derived from an EMBL/GenBank/DDBJ whole genome shotgun (WGS) entry which is preliminary data.</text>
</comment>
<dbReference type="PRINTS" id="PR00081">
    <property type="entry name" value="GDHRDH"/>
</dbReference>
<keyword evidence="2" id="KW-0560">Oxidoreductase</keyword>
<reference evidence="5 6" key="1">
    <citation type="submission" date="2023-07" db="EMBL/GenBank/DDBJ databases">
        <title>Sequencing the genomes of 1000 actinobacteria strains.</title>
        <authorList>
            <person name="Klenk H.-P."/>
        </authorList>
    </citation>
    <scope>NUCLEOTIDE SEQUENCE [LARGE SCALE GENOMIC DNA]</scope>
    <source>
        <strain evidence="5 6">DSM 22966</strain>
    </source>
</reference>
<evidence type="ECO:0000313" key="6">
    <source>
        <dbReference type="Proteomes" id="UP001183794"/>
    </source>
</evidence>